<dbReference type="RefSeq" id="XP_025466959.1">
    <property type="nucleotide sequence ID" value="XM_025617677.1"/>
</dbReference>
<dbReference type="AlphaFoldDB" id="A0A317WMV1"/>
<dbReference type="EMBL" id="MSFK01000015">
    <property type="protein sequence ID" value="PWY86368.1"/>
    <property type="molecule type" value="Genomic_DNA"/>
</dbReference>
<name>A0A317WMV1_9EURO</name>
<dbReference type="GeneID" id="37119820"/>
<protein>
    <submittedName>
        <fullName evidence="1">Uncharacterized protein</fullName>
    </submittedName>
</protein>
<keyword evidence="2" id="KW-1185">Reference proteome</keyword>
<organism evidence="1 2">
    <name type="scientific">Aspergillus sclerotioniger CBS 115572</name>
    <dbReference type="NCBI Taxonomy" id="1450535"/>
    <lineage>
        <taxon>Eukaryota</taxon>
        <taxon>Fungi</taxon>
        <taxon>Dikarya</taxon>
        <taxon>Ascomycota</taxon>
        <taxon>Pezizomycotina</taxon>
        <taxon>Eurotiomycetes</taxon>
        <taxon>Eurotiomycetidae</taxon>
        <taxon>Eurotiales</taxon>
        <taxon>Aspergillaceae</taxon>
        <taxon>Aspergillus</taxon>
        <taxon>Aspergillus subgen. Circumdati</taxon>
    </lineage>
</organism>
<sequence>MTLLHLAGSMIISERTNRLLVSNIEDSPIQCAILTGLEIAIMDTDNENLCSYGSEEKTGPGPCIDQE</sequence>
<accession>A0A317WMV1</accession>
<comment type="caution">
    <text evidence="1">The sequence shown here is derived from an EMBL/GenBank/DDBJ whole genome shotgun (WGS) entry which is preliminary data.</text>
</comment>
<reference evidence="1 2" key="1">
    <citation type="submission" date="2016-12" db="EMBL/GenBank/DDBJ databases">
        <title>The genomes of Aspergillus section Nigri reveals drivers in fungal speciation.</title>
        <authorList>
            <consortium name="DOE Joint Genome Institute"/>
            <person name="Vesth T.C."/>
            <person name="Nybo J."/>
            <person name="Theobald S."/>
            <person name="Brandl J."/>
            <person name="Frisvad J.C."/>
            <person name="Nielsen K.F."/>
            <person name="Lyhne E.K."/>
            <person name="Kogle M.E."/>
            <person name="Kuo A."/>
            <person name="Riley R."/>
            <person name="Clum A."/>
            <person name="Nolan M."/>
            <person name="Lipzen A."/>
            <person name="Salamov A."/>
            <person name="Henrissat B."/>
            <person name="Wiebenga A."/>
            <person name="De Vries R.P."/>
            <person name="Grigoriev I.V."/>
            <person name="Mortensen U.H."/>
            <person name="Andersen M.R."/>
            <person name="Baker S.E."/>
        </authorList>
    </citation>
    <scope>NUCLEOTIDE SEQUENCE [LARGE SCALE GENOMIC DNA]</scope>
    <source>
        <strain evidence="1 2">CBS 115572</strain>
    </source>
</reference>
<gene>
    <name evidence="1" type="ORF">BO94DRAFT_80401</name>
</gene>
<dbReference type="Proteomes" id="UP000246702">
    <property type="component" value="Unassembled WGS sequence"/>
</dbReference>
<evidence type="ECO:0000313" key="1">
    <source>
        <dbReference type="EMBL" id="PWY86368.1"/>
    </source>
</evidence>
<proteinExistence type="predicted"/>
<evidence type="ECO:0000313" key="2">
    <source>
        <dbReference type="Proteomes" id="UP000246702"/>
    </source>
</evidence>